<keyword evidence="4" id="KW-1185">Reference proteome</keyword>
<feature type="compositionally biased region" description="Low complexity" evidence="1">
    <location>
        <begin position="90"/>
        <end position="99"/>
    </location>
</feature>
<evidence type="ECO:0000256" key="1">
    <source>
        <dbReference type="SAM" id="MobiDB-lite"/>
    </source>
</evidence>
<gene>
    <name evidence="3" type="ORF">FWK35_00034760</name>
</gene>
<comment type="caution">
    <text evidence="3">The sequence shown here is derived from an EMBL/GenBank/DDBJ whole genome shotgun (WGS) entry which is preliminary data.</text>
</comment>
<dbReference type="PANTHER" id="PTHR47272">
    <property type="entry name" value="DDE_TNP_1_7 DOMAIN-CONTAINING PROTEIN"/>
    <property type="match status" value="1"/>
</dbReference>
<evidence type="ECO:0000313" key="4">
    <source>
        <dbReference type="Proteomes" id="UP000478052"/>
    </source>
</evidence>
<dbReference type="Pfam" id="PF13843">
    <property type="entry name" value="DDE_Tnp_1_7"/>
    <property type="match status" value="1"/>
</dbReference>
<accession>A0A6G0VKZ8</accession>
<dbReference type="OrthoDB" id="6764648at2759"/>
<organism evidence="3 4">
    <name type="scientific">Aphis craccivora</name>
    <name type="common">Cowpea aphid</name>
    <dbReference type="NCBI Taxonomy" id="307492"/>
    <lineage>
        <taxon>Eukaryota</taxon>
        <taxon>Metazoa</taxon>
        <taxon>Ecdysozoa</taxon>
        <taxon>Arthropoda</taxon>
        <taxon>Hexapoda</taxon>
        <taxon>Insecta</taxon>
        <taxon>Pterygota</taxon>
        <taxon>Neoptera</taxon>
        <taxon>Paraneoptera</taxon>
        <taxon>Hemiptera</taxon>
        <taxon>Sternorrhyncha</taxon>
        <taxon>Aphidomorpha</taxon>
        <taxon>Aphidoidea</taxon>
        <taxon>Aphididae</taxon>
        <taxon>Aphidini</taxon>
        <taxon>Aphis</taxon>
        <taxon>Aphis</taxon>
    </lineage>
</organism>
<reference evidence="3 4" key="1">
    <citation type="submission" date="2019-08" db="EMBL/GenBank/DDBJ databases">
        <title>Whole genome of Aphis craccivora.</title>
        <authorList>
            <person name="Voronova N.V."/>
            <person name="Shulinski R.S."/>
            <person name="Bandarenka Y.V."/>
            <person name="Zhorov D.G."/>
            <person name="Warner D."/>
        </authorList>
    </citation>
    <scope>NUCLEOTIDE SEQUENCE [LARGE SCALE GENOMIC DNA]</scope>
    <source>
        <strain evidence="3">180601</strain>
        <tissue evidence="3">Whole Body</tissue>
    </source>
</reference>
<feature type="region of interest" description="Disordered" evidence="1">
    <location>
        <begin position="79"/>
        <end position="102"/>
    </location>
</feature>
<sequence length="465" mass="53613">MSLRDKDIAFFLDFDIPSDSDVSFCASDDDEDDLFSEKPVENPSLDDNIDDLLVTSELIDQFHKEIEEELRLYDENVASSSQNKPGEILTSPTSTPPTSQKLKIDGDLPNKLNEAMSTTSKVLPSELRIVYYKVNIYYFIDTPSRKLPNKKNTKLKNKTGKKVISKKKCKSVKKNVPKKNINKWSPGKDNNFAENVPLFLGNSVININQTHNTPYSYFTQIFTDDIFEHIRVETIHYAIQNGKDSFTLTKTELKTYFAINIAMTYLRYPNVRMYWSSLPGIRMNLIADAMNVNRFGEIKRFLHFEDNTKKPDSAVSGYDRYWKLRPVITMLHDSFHAAASPDEHIAIDEMIIPFKGRSGLKQYMKAKPKKWGFKVWVQANRNGYVNCFDLYQGQYKSAVRSNFGPIGDTVLKLCHDMQDKNHKLFMDNLFTSLPLLRQLRTFNIFVLGTLRANRTPDVHQHLVDP</sequence>
<name>A0A6G0VKZ8_APHCR</name>
<evidence type="ECO:0000313" key="3">
    <source>
        <dbReference type="EMBL" id="KAF0694595.1"/>
    </source>
</evidence>
<feature type="non-terminal residue" evidence="3">
    <location>
        <position position="465"/>
    </location>
</feature>
<dbReference type="InterPro" id="IPR029526">
    <property type="entry name" value="PGBD"/>
</dbReference>
<evidence type="ECO:0000259" key="2">
    <source>
        <dbReference type="Pfam" id="PF13843"/>
    </source>
</evidence>
<proteinExistence type="predicted"/>
<feature type="domain" description="PiggyBac transposable element-derived protein" evidence="2">
    <location>
        <begin position="213"/>
        <end position="460"/>
    </location>
</feature>
<dbReference type="Proteomes" id="UP000478052">
    <property type="component" value="Unassembled WGS sequence"/>
</dbReference>
<protein>
    <submittedName>
        <fullName evidence="3">PiggyBac transposable element-derived protein 3-like</fullName>
    </submittedName>
</protein>
<dbReference type="PANTHER" id="PTHR47272:SF1">
    <property type="entry name" value="PIGGYBAC TRANSPOSABLE ELEMENT-DERIVED PROTEIN 3-LIKE"/>
    <property type="match status" value="1"/>
</dbReference>
<dbReference type="EMBL" id="VUJU01015347">
    <property type="protein sequence ID" value="KAF0694595.1"/>
    <property type="molecule type" value="Genomic_DNA"/>
</dbReference>
<dbReference type="AlphaFoldDB" id="A0A6G0VKZ8"/>